<keyword evidence="7" id="KW-1185">Reference proteome</keyword>
<accession>A0A1S6J0R0</accession>
<dbReference type="OrthoDB" id="9792792at2"/>
<name>A0A1S6J0R0_9FIRM</name>
<feature type="binding site" evidence="5">
    <location>
        <position position="105"/>
    </location>
    <ligand>
        <name>a divalent metal cation</name>
        <dbReference type="ChEBI" id="CHEBI:60240"/>
        <label>1</label>
    </ligand>
</feature>
<feature type="binding site" evidence="5">
    <location>
        <position position="335"/>
    </location>
    <ligand>
        <name>a divalent metal cation</name>
        <dbReference type="ChEBI" id="CHEBI:60240"/>
        <label>1</label>
    </ligand>
</feature>
<dbReference type="PANTHER" id="PTHR13799:SF14">
    <property type="entry name" value="GTP CYCLOHYDROLASE 1 TYPE 2 HOMOLOG"/>
    <property type="match status" value="1"/>
</dbReference>
<feature type="binding site" evidence="5">
    <location>
        <position position="66"/>
    </location>
    <ligand>
        <name>a divalent metal cation</name>
        <dbReference type="ChEBI" id="CHEBI:60240"/>
        <label>1</label>
    </ligand>
</feature>
<dbReference type="InterPro" id="IPR002678">
    <property type="entry name" value="DUF34/NIF3"/>
</dbReference>
<feature type="binding site" evidence="5">
    <location>
        <position position="67"/>
    </location>
    <ligand>
        <name>a divalent metal cation</name>
        <dbReference type="ChEBI" id="CHEBI:60240"/>
        <label>1</label>
    </ligand>
</feature>
<evidence type="ECO:0000256" key="1">
    <source>
        <dbReference type="ARBA" id="ARBA00006964"/>
    </source>
</evidence>
<dbReference type="Gene3D" id="3.40.1390.30">
    <property type="entry name" value="NIF3 (NGG1p interacting factor 3)-like"/>
    <property type="match status" value="1"/>
</dbReference>
<reference evidence="6 7" key="1">
    <citation type="journal article" date="2016" name="Int. J. Syst. Evol. Microbiol.">
        <title>Desulfotomaculum ferrireducens sp. nov., a moderately thermophilic sulfate-reducing and dissimilatory Fe(III)-reducing bacterium isolated from compost.</title>
        <authorList>
            <person name="Yang G."/>
            <person name="Guo J."/>
            <person name="Zhuang L."/>
            <person name="Yuan Y."/>
            <person name="Zhou S."/>
        </authorList>
    </citation>
    <scope>NUCLEOTIDE SEQUENCE [LARGE SCALE GENOMIC DNA]</scope>
    <source>
        <strain evidence="6 7">GSS09</strain>
    </source>
</reference>
<dbReference type="PIRSF" id="PIRSF037489">
    <property type="entry name" value="UCP037489_NIF3_YqfO"/>
    <property type="match status" value="1"/>
</dbReference>
<sequence>MSVTAQEITNLVEELAPRWLAEEWDNSGWQIGNPGAEVNKVLLALDVDAVVVREAQEKNANLIICHHPLLMKGIKNIRLDEPKGALIAELIKHDIGVYAAHTNLDSAVDGVNTILAQRLGLQKLEIMHPAKGEKYLKLAVFVPVEHCEPVRQAVCQAGAGWIGNYSDCTFQSSGSGSFRPLEGTNPFKGELGQLERLEEIKLETIVPAHKLKAVLQAMLEAHPYEEVAYDLYPLENRNTTLGLGRIGQLRETMSFADLIIQVKEALGLATVKVGGGMWKDVRRVAVCGGSGSELWPVAAAKGAEVLITGDIKYHTAQDMLAAGMNFIDAGHFATEHLILPHLQNQLAQACQAKGLAVEFMLTKRQSDLFMYI</sequence>
<dbReference type="Gene3D" id="3.30.70.120">
    <property type="match status" value="1"/>
</dbReference>
<dbReference type="STRING" id="1833852.B0537_12730"/>
<evidence type="ECO:0000256" key="5">
    <source>
        <dbReference type="PIRSR" id="PIRSR602678-1"/>
    </source>
</evidence>
<dbReference type="NCBIfam" id="TIGR00486">
    <property type="entry name" value="YbgI_SA1388"/>
    <property type="match status" value="1"/>
</dbReference>
<evidence type="ECO:0000256" key="2">
    <source>
        <dbReference type="ARBA" id="ARBA00022112"/>
    </source>
</evidence>
<organism evidence="6 7">
    <name type="scientific">Desulforamulus ferrireducens</name>
    <dbReference type="NCBI Taxonomy" id="1833852"/>
    <lineage>
        <taxon>Bacteria</taxon>
        <taxon>Bacillati</taxon>
        <taxon>Bacillota</taxon>
        <taxon>Clostridia</taxon>
        <taxon>Eubacteriales</taxon>
        <taxon>Peptococcaceae</taxon>
        <taxon>Desulforamulus</taxon>
    </lineage>
</organism>
<dbReference type="FunFam" id="3.40.1390.30:FF:000001">
    <property type="entry name" value="GTP cyclohydrolase 1 type 2"/>
    <property type="match status" value="1"/>
</dbReference>
<dbReference type="Proteomes" id="UP000189464">
    <property type="component" value="Chromosome"/>
</dbReference>
<proteinExistence type="inferred from homology"/>
<gene>
    <name evidence="6" type="ORF">B0537_12730</name>
</gene>
<protein>
    <recommendedName>
        <fullName evidence="2 4">GTP cyclohydrolase 1 type 2 homolog</fullName>
    </recommendedName>
</protein>
<dbReference type="InterPro" id="IPR036069">
    <property type="entry name" value="DUF34/NIF3_sf"/>
</dbReference>
<dbReference type="FunFam" id="3.30.70.120:FF:000006">
    <property type="entry name" value="GTP cyclohydrolase 1 type 2 homolog"/>
    <property type="match status" value="1"/>
</dbReference>
<dbReference type="PANTHER" id="PTHR13799">
    <property type="entry name" value="NGG1 INTERACTING FACTOR 3"/>
    <property type="match status" value="1"/>
</dbReference>
<comment type="similarity">
    <text evidence="1 4">Belongs to the GTP cyclohydrolase I type 2/NIF3 family.</text>
</comment>
<keyword evidence="3 4" id="KW-0479">Metal-binding</keyword>
<evidence type="ECO:0000313" key="6">
    <source>
        <dbReference type="EMBL" id="AQS60606.1"/>
    </source>
</evidence>
<feature type="binding site" evidence="5">
    <location>
        <position position="331"/>
    </location>
    <ligand>
        <name>a divalent metal cation</name>
        <dbReference type="ChEBI" id="CHEBI:60240"/>
        <label>1</label>
    </ligand>
</feature>
<dbReference type="Pfam" id="PF01784">
    <property type="entry name" value="DUF34_NIF3"/>
    <property type="match status" value="1"/>
</dbReference>
<dbReference type="SUPFAM" id="SSF102705">
    <property type="entry name" value="NIF3 (NGG1p interacting factor 3)-like"/>
    <property type="match status" value="1"/>
</dbReference>
<dbReference type="InterPro" id="IPR017221">
    <property type="entry name" value="DUF34/NIF3_bac"/>
</dbReference>
<dbReference type="GO" id="GO:0046872">
    <property type="term" value="F:metal ion binding"/>
    <property type="evidence" value="ECO:0007669"/>
    <property type="project" value="UniProtKB-UniRule"/>
</dbReference>
<dbReference type="EMBL" id="CP019698">
    <property type="protein sequence ID" value="AQS60606.1"/>
    <property type="molecule type" value="Genomic_DNA"/>
</dbReference>
<dbReference type="InterPro" id="IPR015867">
    <property type="entry name" value="N-reg_PII/ATP_PRibTrfase_C"/>
</dbReference>
<evidence type="ECO:0000256" key="4">
    <source>
        <dbReference type="PIRNR" id="PIRNR037489"/>
    </source>
</evidence>
<dbReference type="RefSeq" id="WP_077715644.1">
    <property type="nucleotide sequence ID" value="NZ_CP019698.1"/>
</dbReference>
<dbReference type="AlphaFoldDB" id="A0A1S6J0R0"/>
<dbReference type="GO" id="GO:0005737">
    <property type="term" value="C:cytoplasm"/>
    <property type="evidence" value="ECO:0007669"/>
    <property type="project" value="TreeGrafter"/>
</dbReference>
<dbReference type="KEGG" id="dfg:B0537_12730"/>
<evidence type="ECO:0000313" key="7">
    <source>
        <dbReference type="Proteomes" id="UP000189464"/>
    </source>
</evidence>
<evidence type="ECO:0000256" key="3">
    <source>
        <dbReference type="ARBA" id="ARBA00022723"/>
    </source>
</evidence>